<dbReference type="PANTHER" id="PTHR30619:SF7">
    <property type="entry name" value="BETA-LACTAMASE DOMAIN PROTEIN"/>
    <property type="match status" value="1"/>
</dbReference>
<dbReference type="InterPro" id="IPR001322">
    <property type="entry name" value="Lamin_tail_dom"/>
</dbReference>
<feature type="compositionally biased region" description="Polar residues" evidence="1">
    <location>
        <begin position="59"/>
        <end position="75"/>
    </location>
</feature>
<dbReference type="SMART" id="SM00849">
    <property type="entry name" value="Lactamase_B"/>
    <property type="match status" value="1"/>
</dbReference>
<sequence>MADVILAISALSCMILIFTAGYHLIRRAVQASKFLIYALAALILISTIGIMAGCSTTNQPTSETISSNSGLNTTKEQQDLNQQKNQSQTGNNDKQVNNKATGTLKVHFIDVGQADAILIQLPSGHNILIDAGNNSDGNLVVKYLKKNGVKKLDHVIGTHPHEDHIGGLDAAVKNFKVGKVYLPRVTHTTKTYEDLLIAIKNKGLKVTEAKGGLKLDVGMEVTAELLAPNSTGYEELNNYSAVLRLSFGNTSFIFTGDAENVSEAEMLRAGYNLKANVLKVGHHGSSSSTSPAFLKAVSPKYAVICVGKDNDYGHPHSEILYDLATAGIDVFRTDQQGTIIATSDANTVTFNKKPSEVKVRTANTGTINPKPASSTNISPSATSPSSGVAIACIDLKTEITTIKNNSEAAVNISGWRLVSEKGNQEFTFPSGTTLAPGETIKITTGPNATAGSGVLVWTTENIWNNDGDPGALYDSSGKLVSRYPR</sequence>
<dbReference type="Gene3D" id="2.60.40.1260">
    <property type="entry name" value="Lamin Tail domain"/>
    <property type="match status" value="1"/>
</dbReference>
<comment type="caution">
    <text evidence="4">The sequence shown here is derived from an EMBL/GenBank/DDBJ whole genome shotgun (WGS) entry which is preliminary data.</text>
</comment>
<dbReference type="PANTHER" id="PTHR30619">
    <property type="entry name" value="DNA INTERNALIZATION/COMPETENCE PROTEIN COMEC/REC2"/>
    <property type="match status" value="1"/>
</dbReference>
<keyword evidence="5" id="KW-1185">Reference proteome</keyword>
<evidence type="ECO:0000256" key="1">
    <source>
        <dbReference type="SAM" id="MobiDB-lite"/>
    </source>
</evidence>
<dbReference type="Pfam" id="PF00932">
    <property type="entry name" value="LTD"/>
    <property type="match status" value="1"/>
</dbReference>
<evidence type="ECO:0000256" key="2">
    <source>
        <dbReference type="SAM" id="Phobius"/>
    </source>
</evidence>
<dbReference type="Gene3D" id="3.60.15.10">
    <property type="entry name" value="Ribonuclease Z/Hydroxyacylglutathione hydrolase-like"/>
    <property type="match status" value="1"/>
</dbReference>
<dbReference type="InterPro" id="IPR052159">
    <property type="entry name" value="Competence_DNA_uptake"/>
</dbReference>
<feature type="compositionally biased region" description="Low complexity" evidence="1">
    <location>
        <begin position="79"/>
        <end position="88"/>
    </location>
</feature>
<keyword evidence="2" id="KW-0812">Transmembrane</keyword>
<dbReference type="InterPro" id="IPR001279">
    <property type="entry name" value="Metallo-B-lactamas"/>
</dbReference>
<evidence type="ECO:0000259" key="3">
    <source>
        <dbReference type="PROSITE" id="PS51841"/>
    </source>
</evidence>
<evidence type="ECO:0000313" key="4">
    <source>
        <dbReference type="EMBL" id="KAF1085272.1"/>
    </source>
</evidence>
<dbReference type="SUPFAM" id="SSF74853">
    <property type="entry name" value="Lamin A/C globular tail domain"/>
    <property type="match status" value="1"/>
</dbReference>
<dbReference type="InterPro" id="IPR036866">
    <property type="entry name" value="RibonucZ/Hydroxyglut_hydro"/>
</dbReference>
<dbReference type="RefSeq" id="WP_161821765.1">
    <property type="nucleotide sequence ID" value="NZ_LSRS01000003.1"/>
</dbReference>
<dbReference type="CDD" id="cd07731">
    <property type="entry name" value="ComA-like_MBL-fold"/>
    <property type="match status" value="1"/>
</dbReference>
<dbReference type="SUPFAM" id="SSF56281">
    <property type="entry name" value="Metallo-hydrolase/oxidoreductase"/>
    <property type="match status" value="1"/>
</dbReference>
<dbReference type="OrthoDB" id="9761531at2"/>
<feature type="transmembrane region" description="Helical" evidence="2">
    <location>
        <begin position="6"/>
        <end position="25"/>
    </location>
</feature>
<dbReference type="PROSITE" id="PS51841">
    <property type="entry name" value="LTD"/>
    <property type="match status" value="1"/>
</dbReference>
<proteinExistence type="predicted"/>
<accession>A0A9D3AXQ2</accession>
<protein>
    <submittedName>
        <fullName evidence="4">ComEC family competence protein</fullName>
    </submittedName>
</protein>
<feature type="domain" description="LTD" evidence="3">
    <location>
        <begin position="373"/>
        <end position="485"/>
    </location>
</feature>
<dbReference type="InterPro" id="IPR036415">
    <property type="entry name" value="Lamin_tail_dom_sf"/>
</dbReference>
<evidence type="ECO:0000313" key="5">
    <source>
        <dbReference type="Proteomes" id="UP000798488"/>
    </source>
</evidence>
<dbReference type="AlphaFoldDB" id="A0A9D3AXQ2"/>
<dbReference type="Proteomes" id="UP000798488">
    <property type="component" value="Unassembled WGS sequence"/>
</dbReference>
<keyword evidence="2" id="KW-1133">Transmembrane helix</keyword>
<name>A0A9D3AXQ2_9FIRM</name>
<dbReference type="Pfam" id="PF00753">
    <property type="entry name" value="Lactamase_B"/>
    <property type="match status" value="1"/>
</dbReference>
<dbReference type="InterPro" id="IPR035681">
    <property type="entry name" value="ComA-like_MBL"/>
</dbReference>
<feature type="region of interest" description="Disordered" evidence="1">
    <location>
        <begin position="59"/>
        <end position="97"/>
    </location>
</feature>
<reference evidence="4" key="1">
    <citation type="submission" date="2016-02" db="EMBL/GenBank/DDBJ databases">
        <title>Draft Genome Sequence of Sporotomaculum syntrophicum Strain FB, a Syntrophic Benzoate Degrader.</title>
        <authorList>
            <person name="Nobu M.K."/>
            <person name="Narihiro T."/>
            <person name="Qiu Y.-L."/>
            <person name="Ohashi A."/>
            <person name="Liu W.-T."/>
            <person name="Yuji S."/>
        </authorList>
    </citation>
    <scope>NUCLEOTIDE SEQUENCE</scope>
    <source>
        <strain evidence="4">FB</strain>
    </source>
</reference>
<gene>
    <name evidence="4" type="ORF">SPSYN_01408</name>
</gene>
<feature type="transmembrane region" description="Helical" evidence="2">
    <location>
        <begin position="34"/>
        <end position="53"/>
    </location>
</feature>
<dbReference type="EMBL" id="LSRS01000003">
    <property type="protein sequence ID" value="KAF1085272.1"/>
    <property type="molecule type" value="Genomic_DNA"/>
</dbReference>
<keyword evidence="2" id="KW-0472">Membrane</keyword>
<organism evidence="4 5">
    <name type="scientific">Sporotomaculum syntrophicum</name>
    <dbReference type="NCBI Taxonomy" id="182264"/>
    <lineage>
        <taxon>Bacteria</taxon>
        <taxon>Bacillati</taxon>
        <taxon>Bacillota</taxon>
        <taxon>Clostridia</taxon>
        <taxon>Eubacteriales</taxon>
        <taxon>Desulfallaceae</taxon>
        <taxon>Sporotomaculum</taxon>
    </lineage>
</organism>